<reference evidence="5 6" key="1">
    <citation type="submission" date="2020-08" db="EMBL/GenBank/DDBJ databases">
        <title>Novel species isolated from subtropical streams in China.</title>
        <authorList>
            <person name="Lu H."/>
        </authorList>
    </citation>
    <scope>NUCLEOTIDE SEQUENCE [LARGE SCALE GENOMIC DNA]</scope>
    <source>
        <strain evidence="5 6">KACC 16656</strain>
    </source>
</reference>
<feature type="domain" description="Calx-beta" evidence="4">
    <location>
        <begin position="307"/>
        <end position="370"/>
    </location>
</feature>
<feature type="non-terminal residue" evidence="5">
    <location>
        <position position="1939"/>
    </location>
</feature>
<feature type="domain" description="Calx-beta" evidence="4">
    <location>
        <begin position="69"/>
        <end position="132"/>
    </location>
</feature>
<dbReference type="InterPro" id="IPR038081">
    <property type="entry name" value="CalX-like_sf"/>
</dbReference>
<feature type="domain" description="Calx-beta" evidence="4">
    <location>
        <begin position="1140"/>
        <end position="1203"/>
    </location>
</feature>
<proteinExistence type="predicted"/>
<evidence type="ECO:0000256" key="1">
    <source>
        <dbReference type="ARBA" id="ARBA00022729"/>
    </source>
</evidence>
<dbReference type="RefSeq" id="WP_222613871.1">
    <property type="nucleotide sequence ID" value="NZ_JACOFW010000053.1"/>
</dbReference>
<dbReference type="SUPFAM" id="SSF141072">
    <property type="entry name" value="CalX-like"/>
    <property type="match status" value="16"/>
</dbReference>
<dbReference type="Proteomes" id="UP000648257">
    <property type="component" value="Unassembled WGS sequence"/>
</dbReference>
<feature type="domain" description="Calx-beta" evidence="4">
    <location>
        <begin position="1735"/>
        <end position="1798"/>
    </location>
</feature>
<feature type="domain" description="Calx-beta" evidence="4">
    <location>
        <begin position="1497"/>
        <end position="1560"/>
    </location>
</feature>
<dbReference type="InterPro" id="IPR003644">
    <property type="entry name" value="Calx_beta"/>
</dbReference>
<feature type="domain" description="Calx-beta" evidence="4">
    <location>
        <begin position="783"/>
        <end position="846"/>
    </location>
</feature>
<keyword evidence="3" id="KW-0106">Calcium</keyword>
<evidence type="ECO:0000259" key="4">
    <source>
        <dbReference type="Pfam" id="PF03160"/>
    </source>
</evidence>
<evidence type="ECO:0000313" key="5">
    <source>
        <dbReference type="EMBL" id="MBC3809710.1"/>
    </source>
</evidence>
<accession>A0ABR6XAY8</accession>
<feature type="domain" description="Calx-beta" evidence="4">
    <location>
        <begin position="1854"/>
        <end position="1917"/>
    </location>
</feature>
<feature type="domain" description="Calx-beta" evidence="4">
    <location>
        <begin position="1259"/>
        <end position="1322"/>
    </location>
</feature>
<evidence type="ECO:0000313" key="6">
    <source>
        <dbReference type="Proteomes" id="UP000648257"/>
    </source>
</evidence>
<keyword evidence="6" id="KW-1185">Reference proteome</keyword>
<feature type="domain" description="Calx-beta" evidence="4">
    <location>
        <begin position="1021"/>
        <end position="1084"/>
    </location>
</feature>
<feature type="domain" description="Calx-beta" evidence="4">
    <location>
        <begin position="188"/>
        <end position="251"/>
    </location>
</feature>
<dbReference type="Pfam" id="PF03160">
    <property type="entry name" value="Calx-beta"/>
    <property type="match status" value="15"/>
</dbReference>
<evidence type="ECO:0000256" key="2">
    <source>
        <dbReference type="ARBA" id="ARBA00022737"/>
    </source>
</evidence>
<keyword evidence="1" id="KW-0732">Signal</keyword>
<dbReference type="EMBL" id="JACOFW010000053">
    <property type="protein sequence ID" value="MBC3809710.1"/>
    <property type="molecule type" value="Genomic_DNA"/>
</dbReference>
<feature type="domain" description="Calx-beta" evidence="4">
    <location>
        <begin position="902"/>
        <end position="965"/>
    </location>
</feature>
<gene>
    <name evidence="5" type="ORF">H8K52_20445</name>
</gene>
<name>A0ABR6XAY8_9BURK</name>
<feature type="domain" description="Calx-beta" evidence="4">
    <location>
        <begin position="545"/>
        <end position="608"/>
    </location>
</feature>
<organism evidence="5 6">
    <name type="scientific">Undibacterium seohonense</name>
    <dbReference type="NCBI Taxonomy" id="1344950"/>
    <lineage>
        <taxon>Bacteria</taxon>
        <taxon>Pseudomonadati</taxon>
        <taxon>Pseudomonadota</taxon>
        <taxon>Betaproteobacteria</taxon>
        <taxon>Burkholderiales</taxon>
        <taxon>Oxalobacteraceae</taxon>
        <taxon>Undibacterium</taxon>
    </lineage>
</organism>
<sequence length="1939" mass="187470">VTVATINDAIVDSASPESLPLVIGGVTGNGGIIDDDQPSITTVEPGAPGVAGDNVVEGNDLVYTVSLSATTTVASTYAYDLGGGTATAGADYNSTATFSNGVTLVGGSLIVPAGVSTFTVTVATINDSVVDSASPESLPLVIGGVTGNGGILDDDQPSITTVEPGAPGVAGDNVVEGNDLVYTVSLSATTTVASTYAYNLGGGTATAGADYNSTATFSNGVTLVGGSLIVPAGVSSFTVTVATINDAIVDSASPESLPLVIGGVTGNGGILDDDQPSITTVEPGAPGVAGDNVVEGNDLVYTVSLSATTTVAATYAYNLGGGTATAGADYNSTATFSNGVTLVGGSLIVPVGVSSFTVTVATINDSVVDSASPESLPLVIGGVTGNGGIIDDDQPSITTVEPGAPGVAGDNVVEGNDLVYTVSLSATTTVASTYAYNLGGGTATAGADYNSTATFSNGVTLVGGNLIVPVGVSSFTVTVATINDSVVDSASPESLPLVIGGVTGNGGIIDDDQPSITTVEPGAPGVAGDNVVEGNDLVYTVSLSATTTVASTYAYNLGGGTATAGADYNSTATFSNGVTLVGGSLIVPAGVSTFTVTVATINDSVVDSASPESLPLVIGGVTGNGGIIDDDQPSITTVEPGAPGVAGDNVVEGNDLVYTVSLSATTTVAATYAYNLGGGTATAGADYNSTATFSNGVTLVGGSLIVPAGVSTFTVTVATINDSVVDSASPESLPLVIGGVTGNGGILDDDQPSITTVEPGAPGVAGDNVVEGNDLVYTVSLSATTTVASTYAYNLGGGTATAGADYNSTATFSNGVTLVGGSLIVPAGVSTFTVTVATINDSVVDSASPESLPLVIGGVTGNGGILDDDQPSITTVEPGAPGVAGDNVVEGNDLVYTVSLSATTTVASTYAYNLGGGTATAGADYNSTATFSNGVTLVGGSLIVPAGVSSFTVTVATINDSVVDSASPESLPLVIGGVTGNGGILDDDQPSITTVEPGAPGVAGDNVVEGNDLVYTVSLSATTTVASTYAYNLGGGTATAGADYNSTATFSNGVTLVGGSLIVPAGVSTFTVTVATINDSVVDSASPESLPLVIGGVTGNGGIIDDDQPSITTVEPGAPGVAGDNVVEGNDLVYTVSLSATTTVASTYAYNLGGGSATAGADYTSTPTFSNGVTLVGGSLIVPAGVSSFTVTVATINDSVVDSASPESLPLVIGGVTGNGGILDDDQPSITTVEPGAPGVAGDNVIEGNDLVYTVSLSATTTVASTYAYNLGGGTATAGADYNSTATFSNGVTLVGGSLIVPAGVSTFTVTVATINDSVVDSASPESLPLVIGGVTGNGGILDDDQPSITTVEPGAPGVAGDNVVEGNDLVYTVSLSATTTVASTYAYNLGGGTATAGADYNSTATFSNGVTLVGGSLIVPAGVSTFTVTVATINDSVVDSASPESLPLVIGGVTGNGGILDDDQPSITTVEPGAPGVAGDNVVEGNDLVYTVSLSATTTVAATYAYNLGGGTATAGADYNSTATFSNGVTLVGGSLIVPAGVSTFTVTVATINDSVVDSASPESLPLVIGGVTGNGGIIDDDQPSITTVEPGAPGVAGDNVVEGNDLVYTVSLSATTTVAATYAYNLGGGTATAGADYNSTATFSNGVTLVGGNLIVPVGVSSFTVTVGTINDAIVDSASPESLPLVIGGVTGNGGIIDDDQPSITTVEPGAPGLAGDNVVEGNDLVYTVSLSATTTVAATYAYNLGGGTATAGADYNSTATFSNGVTLVGGSLIVPAGVSTFTVTVATINDSVVDSASPESLPLVIGGVTGNGGIIDDDQPSITTVEPGAPGVAGDNVVEGNDLVYTVSLSATTTVASTYAYNLGGGTATAGADYNSTATFSNGVTLVGGSLIVPAGVSSFTVTVATINDAIVDSASPESLPLVIGGVTGNGGILDD</sequence>
<feature type="non-terminal residue" evidence="5">
    <location>
        <position position="1"/>
    </location>
</feature>
<evidence type="ECO:0000256" key="3">
    <source>
        <dbReference type="ARBA" id="ARBA00022837"/>
    </source>
</evidence>
<feature type="domain" description="Calx-beta" evidence="4">
    <location>
        <begin position="664"/>
        <end position="727"/>
    </location>
</feature>
<protein>
    <recommendedName>
        <fullName evidence="4">Calx-beta domain-containing protein</fullName>
    </recommendedName>
</protein>
<feature type="domain" description="Calx-beta" evidence="4">
    <location>
        <begin position="426"/>
        <end position="489"/>
    </location>
</feature>
<comment type="caution">
    <text evidence="5">The sequence shown here is derived from an EMBL/GenBank/DDBJ whole genome shotgun (WGS) entry which is preliminary data.</text>
</comment>
<feature type="domain" description="Calx-beta" evidence="4">
    <location>
        <begin position="1378"/>
        <end position="1441"/>
    </location>
</feature>
<keyword evidence="2" id="KW-0677">Repeat</keyword>
<dbReference type="Gene3D" id="2.60.40.2030">
    <property type="match status" value="16"/>
</dbReference>